<evidence type="ECO:0000313" key="4">
    <source>
        <dbReference type="Proteomes" id="UP000799444"/>
    </source>
</evidence>
<dbReference type="EMBL" id="ML996251">
    <property type="protein sequence ID" value="KAF2729253.1"/>
    <property type="molecule type" value="Genomic_DNA"/>
</dbReference>
<sequence length="165" mass="18351">MRATALISAVLVPLVLAAPTNYDIEARHSGIADRQARPAKPKPCEPMSPAPTEEETKARFDQFAKAFIYDKNITRAFEFINKGYINHNPAAQNGFDSAWNILSPMWGSGSITPIRTAFKSPQGWLNYKSGSFGEVVDRYRWEAGCIAEHWDQGEKFPTNASIIST</sequence>
<feature type="signal peptide" evidence="2">
    <location>
        <begin position="1"/>
        <end position="17"/>
    </location>
</feature>
<accession>A0A9P4UXU4</accession>
<dbReference type="OrthoDB" id="2820488at2759"/>
<keyword evidence="4" id="KW-1185">Reference proteome</keyword>
<reference evidence="3" key="1">
    <citation type="journal article" date="2020" name="Stud. Mycol.">
        <title>101 Dothideomycetes genomes: a test case for predicting lifestyles and emergence of pathogens.</title>
        <authorList>
            <person name="Haridas S."/>
            <person name="Albert R."/>
            <person name="Binder M."/>
            <person name="Bloem J."/>
            <person name="Labutti K."/>
            <person name="Salamov A."/>
            <person name="Andreopoulos B."/>
            <person name="Baker S."/>
            <person name="Barry K."/>
            <person name="Bills G."/>
            <person name="Bluhm B."/>
            <person name="Cannon C."/>
            <person name="Castanera R."/>
            <person name="Culley D."/>
            <person name="Daum C."/>
            <person name="Ezra D."/>
            <person name="Gonzalez J."/>
            <person name="Henrissat B."/>
            <person name="Kuo A."/>
            <person name="Liang C."/>
            <person name="Lipzen A."/>
            <person name="Lutzoni F."/>
            <person name="Magnuson J."/>
            <person name="Mondo S."/>
            <person name="Nolan M."/>
            <person name="Ohm R."/>
            <person name="Pangilinan J."/>
            <person name="Park H.-J."/>
            <person name="Ramirez L."/>
            <person name="Alfaro M."/>
            <person name="Sun H."/>
            <person name="Tritt A."/>
            <person name="Yoshinaga Y."/>
            <person name="Zwiers L.-H."/>
            <person name="Turgeon B."/>
            <person name="Goodwin S."/>
            <person name="Spatafora J."/>
            <person name="Crous P."/>
            <person name="Grigoriev I."/>
        </authorList>
    </citation>
    <scope>NUCLEOTIDE SEQUENCE</scope>
    <source>
        <strain evidence="3">CBS 125425</strain>
    </source>
</reference>
<dbReference type="Gene3D" id="3.10.450.50">
    <property type="match status" value="1"/>
</dbReference>
<evidence type="ECO:0000256" key="2">
    <source>
        <dbReference type="SAM" id="SignalP"/>
    </source>
</evidence>
<gene>
    <name evidence="3" type="ORF">EJ04DRAFT_447611</name>
</gene>
<feature type="chain" id="PRO_5040283978" evidence="2">
    <location>
        <begin position="18"/>
        <end position="165"/>
    </location>
</feature>
<feature type="region of interest" description="Disordered" evidence="1">
    <location>
        <begin position="31"/>
        <end position="55"/>
    </location>
</feature>
<keyword evidence="2" id="KW-0732">Signal</keyword>
<comment type="caution">
    <text evidence="3">The sequence shown here is derived from an EMBL/GenBank/DDBJ whole genome shotgun (WGS) entry which is preliminary data.</text>
</comment>
<name>A0A9P4UXU4_9PLEO</name>
<proteinExistence type="predicted"/>
<evidence type="ECO:0000256" key="1">
    <source>
        <dbReference type="SAM" id="MobiDB-lite"/>
    </source>
</evidence>
<organism evidence="3 4">
    <name type="scientific">Polyplosphaeria fusca</name>
    <dbReference type="NCBI Taxonomy" id="682080"/>
    <lineage>
        <taxon>Eukaryota</taxon>
        <taxon>Fungi</taxon>
        <taxon>Dikarya</taxon>
        <taxon>Ascomycota</taxon>
        <taxon>Pezizomycotina</taxon>
        <taxon>Dothideomycetes</taxon>
        <taxon>Pleosporomycetidae</taxon>
        <taxon>Pleosporales</taxon>
        <taxon>Tetraplosphaeriaceae</taxon>
        <taxon>Polyplosphaeria</taxon>
    </lineage>
</organism>
<evidence type="ECO:0000313" key="3">
    <source>
        <dbReference type="EMBL" id="KAF2729253.1"/>
    </source>
</evidence>
<protein>
    <submittedName>
        <fullName evidence="3">Uncharacterized protein</fullName>
    </submittedName>
</protein>
<dbReference type="AlphaFoldDB" id="A0A9P4UXU4"/>
<dbReference type="Proteomes" id="UP000799444">
    <property type="component" value="Unassembled WGS sequence"/>
</dbReference>
<dbReference type="InterPro" id="IPR032710">
    <property type="entry name" value="NTF2-like_dom_sf"/>
</dbReference>
<dbReference type="SUPFAM" id="SSF54427">
    <property type="entry name" value="NTF2-like"/>
    <property type="match status" value="1"/>
</dbReference>